<feature type="region of interest" description="Disordered" evidence="1">
    <location>
        <begin position="1"/>
        <end position="22"/>
    </location>
</feature>
<dbReference type="InterPro" id="IPR003772">
    <property type="entry name" value="YceD"/>
</dbReference>
<gene>
    <name evidence="2" type="ORF">ACFQ34_01335</name>
</gene>
<dbReference type="Pfam" id="PF02620">
    <property type="entry name" value="YceD"/>
    <property type="match status" value="1"/>
</dbReference>
<dbReference type="EMBL" id="JBHTMB010000009">
    <property type="protein sequence ID" value="MFD1231915.1"/>
    <property type="molecule type" value="Genomic_DNA"/>
</dbReference>
<feature type="compositionally biased region" description="Basic and acidic residues" evidence="1">
    <location>
        <begin position="1"/>
        <end position="13"/>
    </location>
</feature>
<evidence type="ECO:0000313" key="2">
    <source>
        <dbReference type="EMBL" id="MFD1231915.1"/>
    </source>
</evidence>
<organism evidence="2 3">
    <name type="scientific">Pseudonocardia benzenivorans</name>
    <dbReference type="NCBI Taxonomy" id="228005"/>
    <lineage>
        <taxon>Bacteria</taxon>
        <taxon>Bacillati</taxon>
        <taxon>Actinomycetota</taxon>
        <taxon>Actinomycetes</taxon>
        <taxon>Pseudonocardiales</taxon>
        <taxon>Pseudonocardiaceae</taxon>
        <taxon>Pseudonocardia</taxon>
    </lineage>
</organism>
<comment type="caution">
    <text evidence="2">The sequence shown here is derived from an EMBL/GenBank/DDBJ whole genome shotgun (WGS) entry which is preliminary data.</text>
</comment>
<proteinExistence type="predicted"/>
<dbReference type="RefSeq" id="WP_013676824.1">
    <property type="nucleotide sequence ID" value="NZ_BAABKS010000007.1"/>
</dbReference>
<dbReference type="PANTHER" id="PTHR34374">
    <property type="entry name" value="LARGE RIBOSOMAL RNA SUBUNIT ACCUMULATION PROTEIN YCED HOMOLOG 1, CHLOROPLASTIC"/>
    <property type="match status" value="1"/>
</dbReference>
<dbReference type="Proteomes" id="UP001597182">
    <property type="component" value="Unassembled WGS sequence"/>
</dbReference>
<sequence>MKNTDTRPAKHEPQSPWAFSTRELGRRAGAMRTVSREVPAPASPGVIGLEGVLEVPADSPVALQLSLEAVSEGVYVSGTASVGLAGECSRCLDELTDELTVRIGELYAYPDSVTEETTDADEIPRLVDESVDVEQAVRDAVVLELPLAPLCRDDCPGLCAECGGRKADLGPDHGHETLDPRWSALRERMSSD</sequence>
<evidence type="ECO:0000256" key="1">
    <source>
        <dbReference type="SAM" id="MobiDB-lite"/>
    </source>
</evidence>
<dbReference type="PANTHER" id="PTHR34374:SF1">
    <property type="entry name" value="LARGE RIBOSOMAL RNA SUBUNIT ACCUMULATION PROTEIN YCED HOMOLOG 1, CHLOROPLASTIC"/>
    <property type="match status" value="1"/>
</dbReference>
<keyword evidence="3" id="KW-1185">Reference proteome</keyword>
<accession>A0ABW3VBG1</accession>
<name>A0ABW3VBG1_9PSEU</name>
<reference evidence="3" key="1">
    <citation type="journal article" date="2019" name="Int. J. Syst. Evol. Microbiol.">
        <title>The Global Catalogue of Microorganisms (GCM) 10K type strain sequencing project: providing services to taxonomists for standard genome sequencing and annotation.</title>
        <authorList>
            <consortium name="The Broad Institute Genomics Platform"/>
            <consortium name="The Broad Institute Genome Sequencing Center for Infectious Disease"/>
            <person name="Wu L."/>
            <person name="Ma J."/>
        </authorList>
    </citation>
    <scope>NUCLEOTIDE SEQUENCE [LARGE SCALE GENOMIC DNA]</scope>
    <source>
        <strain evidence="3">CCUG 49018</strain>
    </source>
</reference>
<evidence type="ECO:0000313" key="3">
    <source>
        <dbReference type="Proteomes" id="UP001597182"/>
    </source>
</evidence>
<protein>
    <submittedName>
        <fullName evidence="2">YceD family protein</fullName>
    </submittedName>
</protein>